<organism evidence="2 3">
    <name type="scientific">Streptomyces gelaticus</name>
    <dbReference type="NCBI Taxonomy" id="285446"/>
    <lineage>
        <taxon>Bacteria</taxon>
        <taxon>Bacillati</taxon>
        <taxon>Actinomycetota</taxon>
        <taxon>Actinomycetes</taxon>
        <taxon>Kitasatosporales</taxon>
        <taxon>Streptomycetaceae</taxon>
        <taxon>Streptomyces</taxon>
    </lineage>
</organism>
<evidence type="ECO:0000313" key="3">
    <source>
        <dbReference type="Proteomes" id="UP000660675"/>
    </source>
</evidence>
<proteinExistence type="predicted"/>
<keyword evidence="3" id="KW-1185">Reference proteome</keyword>
<evidence type="ECO:0000256" key="1">
    <source>
        <dbReference type="SAM" id="MobiDB-lite"/>
    </source>
</evidence>
<feature type="region of interest" description="Disordered" evidence="1">
    <location>
        <begin position="1"/>
        <end position="22"/>
    </location>
</feature>
<feature type="compositionally biased region" description="Basic and acidic residues" evidence="1">
    <location>
        <begin position="90"/>
        <end position="102"/>
    </location>
</feature>
<comment type="caution">
    <text evidence="2">The sequence shown here is derived from an EMBL/GenBank/DDBJ whole genome shotgun (WGS) entry which is preliminary data.</text>
</comment>
<evidence type="ECO:0000313" key="2">
    <source>
        <dbReference type="EMBL" id="GGV97352.1"/>
    </source>
</evidence>
<sequence length="140" mass="15298">MPDEHLETGPVVHGSVRPPEQEKARTALAALLRWHAVKSASRPGRTTADDTRFPVIIAVIEPTRPVRREVPDAPWCAVARAAMLSADSGVRPDRAAQPKESQEDLWALAQSAGQPHRAGGRREGTGRSRARSYCLRRSPP</sequence>
<protein>
    <submittedName>
        <fullName evidence="2">Uncharacterized protein</fullName>
    </submittedName>
</protein>
<dbReference type="Proteomes" id="UP000660675">
    <property type="component" value="Unassembled WGS sequence"/>
</dbReference>
<name>A0ABQ2WBQ6_9ACTN</name>
<gene>
    <name evidence="2" type="ORF">GCM10015535_68580</name>
</gene>
<accession>A0ABQ2WBQ6</accession>
<reference evidence="3" key="1">
    <citation type="journal article" date="2019" name="Int. J. Syst. Evol. Microbiol.">
        <title>The Global Catalogue of Microorganisms (GCM) 10K type strain sequencing project: providing services to taxonomists for standard genome sequencing and annotation.</title>
        <authorList>
            <consortium name="The Broad Institute Genomics Platform"/>
            <consortium name="The Broad Institute Genome Sequencing Center for Infectious Disease"/>
            <person name="Wu L."/>
            <person name="Ma J."/>
        </authorList>
    </citation>
    <scope>NUCLEOTIDE SEQUENCE [LARGE SCALE GENOMIC DNA]</scope>
    <source>
        <strain evidence="3">JCM 4376</strain>
    </source>
</reference>
<dbReference type="EMBL" id="BMTF01000049">
    <property type="protein sequence ID" value="GGV97352.1"/>
    <property type="molecule type" value="Genomic_DNA"/>
</dbReference>
<feature type="region of interest" description="Disordered" evidence="1">
    <location>
        <begin position="87"/>
        <end position="140"/>
    </location>
</feature>